<evidence type="ECO:0000313" key="9">
    <source>
        <dbReference type="Proteomes" id="UP000464378"/>
    </source>
</evidence>
<feature type="transmembrane region" description="Helical" evidence="6">
    <location>
        <begin position="46"/>
        <end position="63"/>
    </location>
</feature>
<dbReference type="InterPro" id="IPR035681">
    <property type="entry name" value="ComA-like_MBL"/>
</dbReference>
<dbReference type="FunCoup" id="A0A6C2YKE1">
    <property type="interactions" value="157"/>
</dbReference>
<feature type="transmembrane region" description="Helical" evidence="6">
    <location>
        <begin position="433"/>
        <end position="451"/>
    </location>
</feature>
<evidence type="ECO:0000259" key="7">
    <source>
        <dbReference type="SMART" id="SM00849"/>
    </source>
</evidence>
<dbReference type="InterPro" id="IPR052159">
    <property type="entry name" value="Competence_DNA_uptake"/>
</dbReference>
<dbReference type="Proteomes" id="UP000464378">
    <property type="component" value="Chromosome"/>
</dbReference>
<dbReference type="NCBIfam" id="TIGR00360">
    <property type="entry name" value="ComEC_N-term"/>
    <property type="match status" value="1"/>
</dbReference>
<keyword evidence="3 6" id="KW-0812">Transmembrane</keyword>
<keyword evidence="5 6" id="KW-0472">Membrane</keyword>
<dbReference type="Pfam" id="PF03772">
    <property type="entry name" value="Competence"/>
    <property type="match status" value="1"/>
</dbReference>
<dbReference type="RefSeq" id="WP_162657135.1">
    <property type="nucleotide sequence ID" value="NZ_LR593887.1"/>
</dbReference>
<keyword evidence="9" id="KW-1185">Reference proteome</keyword>
<dbReference type="EMBL" id="LR593887">
    <property type="protein sequence ID" value="VTR99776.1"/>
    <property type="molecule type" value="Genomic_DNA"/>
</dbReference>
<name>A0A6C2YKE1_9BACT</name>
<evidence type="ECO:0000256" key="5">
    <source>
        <dbReference type="ARBA" id="ARBA00023136"/>
    </source>
</evidence>
<gene>
    <name evidence="8" type="ORF">GMBLW1_20640</name>
</gene>
<dbReference type="PANTHER" id="PTHR30619:SF1">
    <property type="entry name" value="RECOMBINATION PROTEIN 2"/>
    <property type="match status" value="1"/>
</dbReference>
<organism evidence="8">
    <name type="scientific">Tuwongella immobilis</name>
    <dbReference type="NCBI Taxonomy" id="692036"/>
    <lineage>
        <taxon>Bacteria</taxon>
        <taxon>Pseudomonadati</taxon>
        <taxon>Planctomycetota</taxon>
        <taxon>Planctomycetia</taxon>
        <taxon>Gemmatales</taxon>
        <taxon>Gemmataceae</taxon>
        <taxon>Tuwongella</taxon>
    </lineage>
</organism>
<evidence type="ECO:0000256" key="3">
    <source>
        <dbReference type="ARBA" id="ARBA00022692"/>
    </source>
</evidence>
<dbReference type="EMBL" id="LR586016">
    <property type="protein sequence ID" value="VIP01896.1"/>
    <property type="molecule type" value="Genomic_DNA"/>
</dbReference>
<dbReference type="Pfam" id="PF00753">
    <property type="entry name" value="Lactamase_B"/>
    <property type="match status" value="1"/>
</dbReference>
<protein>
    <recommendedName>
        <fullName evidence="7">Metallo-beta-lactamase domain-containing protein</fullName>
    </recommendedName>
</protein>
<feature type="domain" description="Metallo-beta-lactamase" evidence="7">
    <location>
        <begin position="593"/>
        <end position="791"/>
    </location>
</feature>
<feature type="transmembrane region" description="Helical" evidence="6">
    <location>
        <begin position="377"/>
        <end position="399"/>
    </location>
</feature>
<accession>A0A6C2YKE1</accession>
<keyword evidence="2" id="KW-1003">Cell membrane</keyword>
<evidence type="ECO:0000256" key="1">
    <source>
        <dbReference type="ARBA" id="ARBA00004651"/>
    </source>
</evidence>
<dbReference type="InterPro" id="IPR036866">
    <property type="entry name" value="RibonucZ/Hydroxyglut_hydro"/>
</dbReference>
<dbReference type="InterPro" id="IPR001279">
    <property type="entry name" value="Metallo-B-lactamas"/>
</dbReference>
<feature type="transmembrane region" description="Helical" evidence="6">
    <location>
        <begin position="556"/>
        <end position="573"/>
    </location>
</feature>
<dbReference type="GO" id="GO:0005886">
    <property type="term" value="C:plasma membrane"/>
    <property type="evidence" value="ECO:0007669"/>
    <property type="project" value="UniProtKB-SubCell"/>
</dbReference>
<feature type="transmembrane region" description="Helical" evidence="6">
    <location>
        <begin position="315"/>
        <end position="331"/>
    </location>
</feature>
<feature type="transmembrane region" description="Helical" evidence="6">
    <location>
        <begin position="492"/>
        <end position="514"/>
    </location>
</feature>
<sequence>MADRMTLGNRYPAFAWENVVRAPLVPVALAATLGVACDRALTPGQTLWLSGLAIVIIALLIASFRRWRAGIPAIFWLWVFALGGLHHQMQQQLRSDSDLAVRLESGPMPIEARLRLSETPRISHPPEMPELIALPRTASTRVQASLLQIRVADGWQESHGRVNLTVYAAWDDCRVGDWVQVRGTLVGPQPPMNPGELDERSQARDFGTLGSLRVRELADVTRLGHTGGWGIKSLLDGVRERCRDLLQVILPSDVAPLAIALLLGDTSLVAPTQWEGYLRTGVIHVLAISGQHLAVLGWFLGIVLTACGMQPRGRALQIALILLAYAILTGGRPSSMRAALIVLTWAGGIWLIRDGLAVNSFAFAWLGVLILSPSDPFTAGCQLSFLAVAMLIGGLPRVLPNREPTAMEELLAEQRSGWETALRKLGDVIRVSYLANAVIFVGIAPIVANWTHLFSPISLLIGPILVLTTSISLIAGFLLLLSGGLIGPLNWLLSGVIWAGLRISDWIVGLGMRFPGGSWYVPSPPTLLVACSLVVVAVFLLWPATVRLRQLARRRILPVSITAATMLTLMALHRTTLSVDRDELRLTALSIGHGSATVLESSDGRVFLFDIGALRGPELTRYTVAPFLWQRGIARIDGVILSHADLDHFNGLLALLDRFSVGQIYLSPTFRQKQTPGVQRVLAELTNRGATLQWLASDEQIDWGGVQLLVRHPPAEGVPGDANANSLVLEVRHQKHRMLLTGDIHGVGLSRLLATPIAPVDVLMAPHHGSHTSNTAELLRWARPRFVISSQGSPRGNRIPGEVYLQAGIPYWRTDEHGAIEVRSMRNGLSVESFRQRVIQPVTPHTAR</sequence>
<dbReference type="SMART" id="SM00849">
    <property type="entry name" value="Lactamase_B"/>
    <property type="match status" value="1"/>
</dbReference>
<dbReference type="Gene3D" id="3.60.15.10">
    <property type="entry name" value="Ribonuclease Z/Hydroxyacylglutathione hydrolase-like"/>
    <property type="match status" value="1"/>
</dbReference>
<evidence type="ECO:0000313" key="8">
    <source>
        <dbReference type="EMBL" id="VIP01896.1"/>
    </source>
</evidence>
<comment type="subcellular location">
    <subcellularLocation>
        <location evidence="1">Cell membrane</location>
        <topology evidence="1">Multi-pass membrane protein</topology>
    </subcellularLocation>
</comment>
<dbReference type="InterPro" id="IPR025405">
    <property type="entry name" value="DUF4131"/>
</dbReference>
<feature type="transmembrane region" description="Helical" evidence="6">
    <location>
        <begin position="526"/>
        <end position="544"/>
    </location>
</feature>
<dbReference type="AlphaFoldDB" id="A0A6C2YKE1"/>
<feature type="transmembrane region" description="Helical" evidence="6">
    <location>
        <begin position="338"/>
        <end position="371"/>
    </location>
</feature>
<proteinExistence type="predicted"/>
<dbReference type="InParanoid" id="A0A6C2YKE1"/>
<dbReference type="InterPro" id="IPR004477">
    <property type="entry name" value="ComEC_N"/>
</dbReference>
<dbReference type="KEGG" id="tim:GMBLW1_20640"/>
<dbReference type="PANTHER" id="PTHR30619">
    <property type="entry name" value="DNA INTERNALIZATION/COMPETENCE PROTEIN COMEC/REC2"/>
    <property type="match status" value="1"/>
</dbReference>
<feature type="transmembrane region" description="Helical" evidence="6">
    <location>
        <begin position="69"/>
        <end position="85"/>
    </location>
</feature>
<evidence type="ECO:0000256" key="2">
    <source>
        <dbReference type="ARBA" id="ARBA00022475"/>
    </source>
</evidence>
<evidence type="ECO:0000256" key="4">
    <source>
        <dbReference type="ARBA" id="ARBA00022989"/>
    </source>
</evidence>
<dbReference type="CDD" id="cd07731">
    <property type="entry name" value="ComA-like_MBL-fold"/>
    <property type="match status" value="1"/>
</dbReference>
<feature type="transmembrane region" description="Helical" evidence="6">
    <location>
        <begin position="282"/>
        <end position="303"/>
    </location>
</feature>
<reference evidence="8" key="1">
    <citation type="submission" date="2019-04" db="EMBL/GenBank/DDBJ databases">
        <authorList>
            <consortium name="Science for Life Laboratories"/>
        </authorList>
    </citation>
    <scope>NUCLEOTIDE SEQUENCE</scope>
    <source>
        <strain evidence="8">MBLW1</strain>
    </source>
</reference>
<keyword evidence="4 6" id="KW-1133">Transmembrane helix</keyword>
<dbReference type="Pfam" id="PF13567">
    <property type="entry name" value="DUF4131"/>
    <property type="match status" value="1"/>
</dbReference>
<evidence type="ECO:0000256" key="6">
    <source>
        <dbReference type="SAM" id="Phobius"/>
    </source>
</evidence>
<dbReference type="SUPFAM" id="SSF56281">
    <property type="entry name" value="Metallo-hydrolase/oxidoreductase"/>
    <property type="match status" value="1"/>
</dbReference>
<feature type="transmembrane region" description="Helical" evidence="6">
    <location>
        <begin position="457"/>
        <end position="480"/>
    </location>
</feature>